<dbReference type="FunFam" id="3.30.70.270:FF:000020">
    <property type="entry name" value="Transposon Tf2-6 polyprotein-like Protein"/>
    <property type="match status" value="1"/>
</dbReference>
<dbReference type="GO" id="GO:0046872">
    <property type="term" value="F:metal ion binding"/>
    <property type="evidence" value="ECO:0007669"/>
    <property type="project" value="UniProtKB-KW"/>
</dbReference>
<evidence type="ECO:0000313" key="13">
    <source>
        <dbReference type="EMBL" id="WVZ71004.1"/>
    </source>
</evidence>
<keyword evidence="11" id="KW-0511">Multifunctional enzyme</keyword>
<evidence type="ECO:0000256" key="4">
    <source>
        <dbReference type="ARBA" id="ARBA00022801"/>
    </source>
</evidence>
<evidence type="ECO:0000256" key="7">
    <source>
        <dbReference type="ARBA" id="ARBA00022918"/>
    </source>
</evidence>
<keyword evidence="9" id="KW-0238">DNA-binding</keyword>
<dbReference type="Pfam" id="PF24626">
    <property type="entry name" value="SH3_Tf2-1"/>
    <property type="match status" value="1"/>
</dbReference>
<dbReference type="Gene3D" id="1.10.340.70">
    <property type="match status" value="1"/>
</dbReference>
<dbReference type="GO" id="GO:0003887">
    <property type="term" value="F:DNA-directed DNA polymerase activity"/>
    <property type="evidence" value="ECO:0007669"/>
    <property type="project" value="UniProtKB-KW"/>
</dbReference>
<evidence type="ECO:0000259" key="12">
    <source>
        <dbReference type="PROSITE" id="PS50994"/>
    </source>
</evidence>
<dbReference type="Gene3D" id="3.10.10.10">
    <property type="entry name" value="HIV Type 1 Reverse Transcriptase, subunit A, domain 1"/>
    <property type="match status" value="1"/>
</dbReference>
<dbReference type="FunFam" id="3.30.420.10:FF:000219">
    <property type="entry name" value="Putative retroelement"/>
    <property type="match status" value="1"/>
</dbReference>
<dbReference type="Proteomes" id="UP001341281">
    <property type="component" value="Chromosome 04"/>
</dbReference>
<keyword evidence="1" id="KW-0645">Protease</keyword>
<evidence type="ECO:0000313" key="14">
    <source>
        <dbReference type="Proteomes" id="UP001341281"/>
    </source>
</evidence>
<dbReference type="CDD" id="cd09274">
    <property type="entry name" value="RNase_HI_RT_Ty3"/>
    <property type="match status" value="1"/>
</dbReference>
<dbReference type="InterPro" id="IPR041577">
    <property type="entry name" value="RT_RNaseH_2"/>
</dbReference>
<evidence type="ECO:0000256" key="9">
    <source>
        <dbReference type="ARBA" id="ARBA00023125"/>
    </source>
</evidence>
<keyword evidence="4" id="KW-0378">Hydrolase</keyword>
<dbReference type="InterPro" id="IPR043502">
    <property type="entry name" value="DNA/RNA_pol_sf"/>
</dbReference>
<dbReference type="Gene3D" id="3.30.420.10">
    <property type="entry name" value="Ribonuclease H-like superfamily/Ribonuclease H"/>
    <property type="match status" value="1"/>
</dbReference>
<dbReference type="InterPro" id="IPR012337">
    <property type="entry name" value="RNaseH-like_sf"/>
</dbReference>
<keyword evidence="3" id="KW-0064">Aspartyl protease</keyword>
<keyword evidence="14" id="KW-1185">Reference proteome</keyword>
<evidence type="ECO:0000256" key="6">
    <source>
        <dbReference type="ARBA" id="ARBA00022908"/>
    </source>
</evidence>
<keyword evidence="8" id="KW-0239">DNA-directed DNA polymerase</keyword>
<dbReference type="InterPro" id="IPR000477">
    <property type="entry name" value="RT_dom"/>
</dbReference>
<evidence type="ECO:0000256" key="10">
    <source>
        <dbReference type="ARBA" id="ARBA00023172"/>
    </source>
</evidence>
<dbReference type="CDD" id="cd01647">
    <property type="entry name" value="RT_LTR"/>
    <property type="match status" value="1"/>
</dbReference>
<dbReference type="GO" id="GO:0006508">
    <property type="term" value="P:proteolysis"/>
    <property type="evidence" value="ECO:0007669"/>
    <property type="project" value="UniProtKB-KW"/>
</dbReference>
<dbReference type="InterPro" id="IPR056924">
    <property type="entry name" value="SH3_Tf2-1"/>
</dbReference>
<name>A0AAQ3TFR4_PASNO</name>
<dbReference type="Pfam" id="PF17919">
    <property type="entry name" value="RT_RNaseH_2"/>
    <property type="match status" value="1"/>
</dbReference>
<organism evidence="13 14">
    <name type="scientific">Paspalum notatum var. saurae</name>
    <dbReference type="NCBI Taxonomy" id="547442"/>
    <lineage>
        <taxon>Eukaryota</taxon>
        <taxon>Viridiplantae</taxon>
        <taxon>Streptophyta</taxon>
        <taxon>Embryophyta</taxon>
        <taxon>Tracheophyta</taxon>
        <taxon>Spermatophyta</taxon>
        <taxon>Magnoliopsida</taxon>
        <taxon>Liliopsida</taxon>
        <taxon>Poales</taxon>
        <taxon>Poaceae</taxon>
        <taxon>PACMAD clade</taxon>
        <taxon>Panicoideae</taxon>
        <taxon>Andropogonodae</taxon>
        <taxon>Paspaleae</taxon>
        <taxon>Paspalinae</taxon>
        <taxon>Paspalum</taxon>
    </lineage>
</organism>
<keyword evidence="8" id="KW-0808">Transferase</keyword>
<evidence type="ECO:0000256" key="11">
    <source>
        <dbReference type="ARBA" id="ARBA00023268"/>
    </source>
</evidence>
<proteinExistence type="predicted"/>
<dbReference type="GO" id="GO:0004190">
    <property type="term" value="F:aspartic-type endopeptidase activity"/>
    <property type="evidence" value="ECO:0007669"/>
    <property type="project" value="UniProtKB-KW"/>
</dbReference>
<dbReference type="GO" id="GO:0003677">
    <property type="term" value="F:DNA binding"/>
    <property type="evidence" value="ECO:0007669"/>
    <property type="project" value="UniProtKB-KW"/>
</dbReference>
<protein>
    <recommendedName>
        <fullName evidence="12">Integrase catalytic domain-containing protein</fullName>
    </recommendedName>
</protein>
<dbReference type="PROSITE" id="PS50994">
    <property type="entry name" value="INTEGRASE"/>
    <property type="match status" value="1"/>
</dbReference>
<dbReference type="SUPFAM" id="SSF56672">
    <property type="entry name" value="DNA/RNA polymerases"/>
    <property type="match status" value="1"/>
</dbReference>
<dbReference type="Gene3D" id="3.30.70.270">
    <property type="match status" value="2"/>
</dbReference>
<sequence>MIEQGIVRRSDSPFSSPVLLVMKPNGTWRFCVDYRALNALTVKDAFPIPVVDELLDELHSARFFSKLDLRSKYHQVRMRPEDVHKTALGRITFELRRHQLFVKRAKCAFGVSSIAYLGHVISAAGVAMDSAKVQAILDWPAPRSARAVRGFLGLAGYYRKFVHNYSTVAAPLSALLKKDGFTWDDAAAAAFAALKTAVTTAPVLAMPDFSKLFIVECNASSHGFGAVLVQDGHPVAFFSRPIAPRHRSLAAYERELIGLVQAVRHWRPYLWGRRFVVKTDHYSLKYLLDQRLATIPQHHWVGKLLGFDFSVEYRSGATNTVADALSRRDTVEEGELLAISAPRFDFIARLRHAQATDPALVAIHDEVQAGTRAAPWAVADDMVTYDGRLYIPPASPLLQEILAAVHDDGHEGVQRTLHRLRRDFHFPNMRRLVQEFVRACATCQQYKSEHLHPAGLLQPLPTVILSVVDRFSKYCYFIPLAHPYTAESVAPPFFTDIVRLHGIPQSIVSDRDPVFTSAFWRELMRLMGTKLLMSSAFHPQMDGQTEAANRVIIMYLRCFTGDRPRQWLRWLPWAEYFYNTAYQSSLHETPFRVVYGRDPPSIRSYEPGETRVAAVAQEMEDRDAFLADVRYRLEQARAVQKCHYDRLHRPVSYQVGDWAFLRLRQRAAASLPRSATGKLKPRFVDPYRVAELINDVAVRLELPPGARLHDVFHVGVLKKFIGTPPAAPPALPTIHHGAVVPEPLRVTHARLARGVR</sequence>
<evidence type="ECO:0000256" key="2">
    <source>
        <dbReference type="ARBA" id="ARBA00022723"/>
    </source>
</evidence>
<dbReference type="PANTHER" id="PTHR37984">
    <property type="entry name" value="PROTEIN CBG26694"/>
    <property type="match status" value="1"/>
</dbReference>
<keyword evidence="10" id="KW-0233">DNA recombination</keyword>
<dbReference type="Pfam" id="PF17921">
    <property type="entry name" value="Integrase_H2C2"/>
    <property type="match status" value="1"/>
</dbReference>
<evidence type="ECO:0000256" key="3">
    <source>
        <dbReference type="ARBA" id="ARBA00022750"/>
    </source>
</evidence>
<accession>A0AAQ3TFR4</accession>
<dbReference type="InterPro" id="IPR001584">
    <property type="entry name" value="Integrase_cat-core"/>
</dbReference>
<dbReference type="InterPro" id="IPR036397">
    <property type="entry name" value="RNaseH_sf"/>
</dbReference>
<feature type="domain" description="Integrase catalytic" evidence="12">
    <location>
        <begin position="438"/>
        <end position="598"/>
    </location>
</feature>
<dbReference type="PANTHER" id="PTHR37984:SF5">
    <property type="entry name" value="PROTEIN NYNRIN-LIKE"/>
    <property type="match status" value="1"/>
</dbReference>
<dbReference type="GO" id="GO:0003964">
    <property type="term" value="F:RNA-directed DNA polymerase activity"/>
    <property type="evidence" value="ECO:0007669"/>
    <property type="project" value="UniProtKB-KW"/>
</dbReference>
<dbReference type="Pfam" id="PF00078">
    <property type="entry name" value="RVT_1"/>
    <property type="match status" value="1"/>
</dbReference>
<keyword evidence="8" id="KW-0548">Nucleotidyltransferase</keyword>
<dbReference type="SUPFAM" id="SSF53098">
    <property type="entry name" value="Ribonuclease H-like"/>
    <property type="match status" value="1"/>
</dbReference>
<dbReference type="EMBL" id="CP144748">
    <property type="protein sequence ID" value="WVZ71004.1"/>
    <property type="molecule type" value="Genomic_DNA"/>
</dbReference>
<dbReference type="GO" id="GO:0015074">
    <property type="term" value="P:DNA integration"/>
    <property type="evidence" value="ECO:0007669"/>
    <property type="project" value="UniProtKB-KW"/>
</dbReference>
<keyword evidence="2" id="KW-0479">Metal-binding</keyword>
<reference evidence="13 14" key="1">
    <citation type="submission" date="2024-02" db="EMBL/GenBank/DDBJ databases">
        <title>High-quality chromosome-scale genome assembly of Pensacola bahiagrass (Paspalum notatum Flugge var. saurae).</title>
        <authorList>
            <person name="Vega J.M."/>
            <person name="Podio M."/>
            <person name="Orjuela J."/>
            <person name="Siena L.A."/>
            <person name="Pessino S.C."/>
            <person name="Combes M.C."/>
            <person name="Mariac C."/>
            <person name="Albertini E."/>
            <person name="Pupilli F."/>
            <person name="Ortiz J.P.A."/>
            <person name="Leblanc O."/>
        </authorList>
    </citation>
    <scope>NUCLEOTIDE SEQUENCE [LARGE SCALE GENOMIC DNA]</scope>
    <source>
        <strain evidence="13">R1</strain>
        <tissue evidence="13">Leaf</tissue>
    </source>
</reference>
<gene>
    <name evidence="13" type="ORF">U9M48_019631</name>
</gene>
<keyword evidence="6" id="KW-0229">DNA integration</keyword>
<dbReference type="InterPro" id="IPR043128">
    <property type="entry name" value="Rev_trsase/Diguanyl_cyclase"/>
</dbReference>
<dbReference type="AlphaFoldDB" id="A0AAQ3TFR4"/>
<dbReference type="InterPro" id="IPR041588">
    <property type="entry name" value="Integrase_H2C2"/>
</dbReference>
<dbReference type="GO" id="GO:0006310">
    <property type="term" value="P:DNA recombination"/>
    <property type="evidence" value="ECO:0007669"/>
    <property type="project" value="UniProtKB-KW"/>
</dbReference>
<dbReference type="InterPro" id="IPR050951">
    <property type="entry name" value="Retrovirus_Pol_polyprotein"/>
</dbReference>
<evidence type="ECO:0000256" key="5">
    <source>
        <dbReference type="ARBA" id="ARBA00022842"/>
    </source>
</evidence>
<evidence type="ECO:0000256" key="8">
    <source>
        <dbReference type="ARBA" id="ARBA00022932"/>
    </source>
</evidence>
<keyword evidence="7" id="KW-0695">RNA-directed DNA polymerase</keyword>
<keyword evidence="5" id="KW-0460">Magnesium</keyword>
<evidence type="ECO:0000256" key="1">
    <source>
        <dbReference type="ARBA" id="ARBA00022670"/>
    </source>
</evidence>